<dbReference type="InterPro" id="IPR051319">
    <property type="entry name" value="Oligoribo/pAp-PDE_c-di-AMP_PDE"/>
</dbReference>
<feature type="domain" description="DDH" evidence="1">
    <location>
        <begin position="22"/>
        <end position="166"/>
    </location>
</feature>
<gene>
    <name evidence="2" type="ORF">LCGC14_1292330</name>
</gene>
<dbReference type="InterPro" id="IPR001667">
    <property type="entry name" value="DDH_dom"/>
</dbReference>
<dbReference type="PANTHER" id="PTHR47618">
    <property type="entry name" value="BIFUNCTIONAL OLIGORIBONUCLEASE AND PAP PHOSPHATASE NRNA"/>
    <property type="match status" value="1"/>
</dbReference>
<evidence type="ECO:0000313" key="2">
    <source>
        <dbReference type="EMBL" id="KKM85104.1"/>
    </source>
</evidence>
<evidence type="ECO:0000259" key="1">
    <source>
        <dbReference type="Pfam" id="PF01368"/>
    </source>
</evidence>
<dbReference type="InterPro" id="IPR038763">
    <property type="entry name" value="DHH_sf"/>
</dbReference>
<proteinExistence type="predicted"/>
<reference evidence="2" key="1">
    <citation type="journal article" date="2015" name="Nature">
        <title>Complex archaea that bridge the gap between prokaryotes and eukaryotes.</title>
        <authorList>
            <person name="Spang A."/>
            <person name="Saw J.H."/>
            <person name="Jorgensen S.L."/>
            <person name="Zaremba-Niedzwiedzka K."/>
            <person name="Martijn J."/>
            <person name="Lind A.E."/>
            <person name="van Eijk R."/>
            <person name="Schleper C."/>
            <person name="Guy L."/>
            <person name="Ettema T.J."/>
        </authorList>
    </citation>
    <scope>NUCLEOTIDE SEQUENCE</scope>
</reference>
<dbReference type="SUPFAM" id="SSF64182">
    <property type="entry name" value="DHH phosphoesterases"/>
    <property type="match status" value="1"/>
</dbReference>
<name>A0A0F9KS83_9ZZZZ</name>
<sequence length="345" mass="37999">MSKDNKEKLNEMFENLEDESTVGILVHPFPDPDCLGAAAGFAVLLQNVYKLNSKIYHLGEISHPQNRSIKNVLHITLSDGRDFDSASVSAVVVLDTDLKGTGIGVGKFEKTYVRIDHHTFNKTNGVGFSDIRVIGSTCAIVWEYLQMFKISLEEHPDVATAMVLGIKTDTLDFTTINTSDLDIEAYRSLLSFVDKTLLAKVIKYSLPKILFEIEAKAYKSKEIRNTSLISFIGDVSPHNRDIIPTIADRFSRIDGVNTAVIIGVIENNIIASIRSDDTKVDVNDICSAFGKDSGGKEGSGGVRLNLGAAYELLGDKDIKEKVRNEVVSQLKEKVFEALGELKEEV</sequence>
<comment type="caution">
    <text evidence="2">The sequence shown here is derived from an EMBL/GenBank/DDBJ whole genome shotgun (WGS) entry which is preliminary data.</text>
</comment>
<protein>
    <recommendedName>
        <fullName evidence="1">DDH domain-containing protein</fullName>
    </recommendedName>
</protein>
<dbReference type="Gene3D" id="3.90.1640.10">
    <property type="entry name" value="inorganic pyrophosphatase (n-terminal core)"/>
    <property type="match status" value="1"/>
</dbReference>
<dbReference type="EMBL" id="LAZR01007462">
    <property type="protein sequence ID" value="KKM85104.1"/>
    <property type="molecule type" value="Genomic_DNA"/>
</dbReference>
<dbReference type="AlphaFoldDB" id="A0A0F9KS83"/>
<accession>A0A0F9KS83</accession>
<dbReference type="PANTHER" id="PTHR47618:SF1">
    <property type="entry name" value="BIFUNCTIONAL OLIGORIBONUCLEASE AND PAP PHOSPHATASE NRNA"/>
    <property type="match status" value="1"/>
</dbReference>
<organism evidence="2">
    <name type="scientific">marine sediment metagenome</name>
    <dbReference type="NCBI Taxonomy" id="412755"/>
    <lineage>
        <taxon>unclassified sequences</taxon>
        <taxon>metagenomes</taxon>
        <taxon>ecological metagenomes</taxon>
    </lineage>
</organism>
<dbReference type="Pfam" id="PF01368">
    <property type="entry name" value="DHH"/>
    <property type="match status" value="1"/>
</dbReference>
<dbReference type="Gene3D" id="3.10.310.30">
    <property type="match status" value="1"/>
</dbReference>